<organism evidence="1 2">
    <name type="scientific">Patagioenas fasciata monilis</name>
    <dbReference type="NCBI Taxonomy" id="372326"/>
    <lineage>
        <taxon>Eukaryota</taxon>
        <taxon>Metazoa</taxon>
        <taxon>Chordata</taxon>
        <taxon>Craniata</taxon>
        <taxon>Vertebrata</taxon>
        <taxon>Euteleostomi</taxon>
        <taxon>Archelosauria</taxon>
        <taxon>Archosauria</taxon>
        <taxon>Dinosauria</taxon>
        <taxon>Saurischia</taxon>
        <taxon>Theropoda</taxon>
        <taxon>Coelurosauria</taxon>
        <taxon>Aves</taxon>
        <taxon>Neognathae</taxon>
        <taxon>Neoaves</taxon>
        <taxon>Columbimorphae</taxon>
        <taxon>Columbiformes</taxon>
        <taxon>Columbidae</taxon>
        <taxon>Patagioenas</taxon>
    </lineage>
</organism>
<gene>
    <name evidence="1" type="ORF">AV530_015300</name>
</gene>
<dbReference type="EMBL" id="LSYS01005191">
    <property type="protein sequence ID" value="OPJ78359.1"/>
    <property type="molecule type" value="Genomic_DNA"/>
</dbReference>
<reference evidence="1 2" key="1">
    <citation type="submission" date="2016-02" db="EMBL/GenBank/DDBJ databases">
        <title>Band-tailed pigeon sequencing and assembly.</title>
        <authorList>
            <person name="Soares A.E."/>
            <person name="Novak B.J."/>
            <person name="Rice E.S."/>
            <person name="O'Connell B."/>
            <person name="Chang D."/>
            <person name="Weber S."/>
            <person name="Shapiro B."/>
        </authorList>
    </citation>
    <scope>NUCLEOTIDE SEQUENCE [LARGE SCALE GENOMIC DNA]</scope>
    <source>
        <strain evidence="1">BTP2013</strain>
        <tissue evidence="1">Blood</tissue>
    </source>
</reference>
<evidence type="ECO:0000313" key="2">
    <source>
        <dbReference type="Proteomes" id="UP000190648"/>
    </source>
</evidence>
<evidence type="ECO:0000313" key="1">
    <source>
        <dbReference type="EMBL" id="OPJ78359.1"/>
    </source>
</evidence>
<sequence length="89" mass="10121">MKSHSDFHINNKLLINFQRLAQFLGLFIQVWRAHVVENVCNIFSVDLSCAMVNLAETENNSSRETGSTDLGSICHQAVKVPIHRERNLL</sequence>
<accession>A0A1V4K1N1</accession>
<proteinExistence type="predicted"/>
<name>A0A1V4K1N1_PATFA</name>
<dbReference type="AlphaFoldDB" id="A0A1V4K1N1"/>
<protein>
    <submittedName>
        <fullName evidence="1">Uncharacterized protein</fullName>
    </submittedName>
</protein>
<dbReference type="Proteomes" id="UP000190648">
    <property type="component" value="Unassembled WGS sequence"/>
</dbReference>
<comment type="caution">
    <text evidence="1">The sequence shown here is derived from an EMBL/GenBank/DDBJ whole genome shotgun (WGS) entry which is preliminary data.</text>
</comment>
<keyword evidence="2" id="KW-1185">Reference proteome</keyword>